<dbReference type="PIRSF" id="PIRSF005962">
    <property type="entry name" value="Pept_M20D_amidohydro"/>
    <property type="match status" value="1"/>
</dbReference>
<dbReference type="SUPFAM" id="SSF55031">
    <property type="entry name" value="Bacterial exopeptidase dimerisation domain"/>
    <property type="match status" value="1"/>
</dbReference>
<dbReference type="GO" id="GO:0046872">
    <property type="term" value="F:metal ion binding"/>
    <property type="evidence" value="ECO:0007669"/>
    <property type="project" value="UniProtKB-KW"/>
</dbReference>
<dbReference type="Proteomes" id="UP000284243">
    <property type="component" value="Unassembled WGS sequence"/>
</dbReference>
<gene>
    <name evidence="4" type="ORF">DWW57_01340</name>
</gene>
<dbReference type="Gene3D" id="3.30.70.360">
    <property type="match status" value="1"/>
</dbReference>
<dbReference type="InterPro" id="IPR002933">
    <property type="entry name" value="Peptidase_M20"/>
</dbReference>
<accession>A0A412TZ52</accession>
<dbReference type="SUPFAM" id="SSF53187">
    <property type="entry name" value="Zn-dependent exopeptidases"/>
    <property type="match status" value="1"/>
</dbReference>
<sequence>MDSEEIYKQAILFRRWLHRHPEVSTQEFQTQAFVIDVLKEYKIPYKTYGTGIIATLGEGADCVALRADMDALRVQEDTGLPYCSETPGLMHACGHDMHTAMLLGAAIILKSKEAELGGTLKLVFQPSEEKRPGGARLLLPHLLEPPVPKAIFGQHVFPGLPVGQIGIRPGAFFASSDNIIFAVEGKGTHAAMPQLGSDPILAATALIQFYQTIITKFRNPLIPAVLSITSIHGGTANNVIPDRVEVMGTVRTHDNALRHRIFELIDEKSPAICDLYGCRFVPDMPWNGLPPLVNDPVLTKEVKKLAAGLPQVRQIVESEPLTLGEDFAIYLQELPGVFWTLGVRPPEAEEMCPLHNPGMAPDERAIRVGIDMLVATGLRFLKKG</sequence>
<keyword evidence="2" id="KW-0464">Manganese</keyword>
<protein>
    <submittedName>
        <fullName evidence="4">Amidohydrolase</fullName>
    </submittedName>
</protein>
<evidence type="ECO:0000259" key="3">
    <source>
        <dbReference type="Pfam" id="PF07687"/>
    </source>
</evidence>
<comment type="cofactor">
    <cofactor evidence="2">
        <name>Mn(2+)</name>
        <dbReference type="ChEBI" id="CHEBI:29035"/>
    </cofactor>
    <text evidence="2">The Mn(2+) ion enhances activity.</text>
</comment>
<evidence type="ECO:0000313" key="5">
    <source>
        <dbReference type="Proteomes" id="UP000284243"/>
    </source>
</evidence>
<evidence type="ECO:0000256" key="1">
    <source>
        <dbReference type="ARBA" id="ARBA00022801"/>
    </source>
</evidence>
<dbReference type="InterPro" id="IPR017439">
    <property type="entry name" value="Amidohydrolase"/>
</dbReference>
<proteinExistence type="predicted"/>
<dbReference type="Pfam" id="PF01546">
    <property type="entry name" value="Peptidase_M20"/>
    <property type="match status" value="1"/>
</dbReference>
<dbReference type="CDD" id="cd03886">
    <property type="entry name" value="M20_Acy1"/>
    <property type="match status" value="1"/>
</dbReference>
<feature type="binding site" evidence="2">
    <location>
        <position position="129"/>
    </location>
    <ligand>
        <name>Mn(2+)</name>
        <dbReference type="ChEBI" id="CHEBI:29035"/>
        <label>2</label>
    </ligand>
</feature>
<dbReference type="NCBIfam" id="TIGR01891">
    <property type="entry name" value="amidohydrolases"/>
    <property type="match status" value="1"/>
</dbReference>
<feature type="binding site" evidence="2">
    <location>
        <position position="95"/>
    </location>
    <ligand>
        <name>Mn(2+)</name>
        <dbReference type="ChEBI" id="CHEBI:29035"/>
        <label>2</label>
    </ligand>
</feature>
<dbReference type="AlphaFoldDB" id="A0A412TZ52"/>
<name>A0A412TZ52_9BACT</name>
<dbReference type="Gene3D" id="3.40.630.10">
    <property type="entry name" value="Zn peptidases"/>
    <property type="match status" value="1"/>
</dbReference>
<dbReference type="EMBL" id="QRYC01000001">
    <property type="protein sequence ID" value="RGU59062.1"/>
    <property type="molecule type" value="Genomic_DNA"/>
</dbReference>
<evidence type="ECO:0000313" key="4">
    <source>
        <dbReference type="EMBL" id="RGU59062.1"/>
    </source>
</evidence>
<feature type="domain" description="Peptidase M20 dimerisation" evidence="3">
    <location>
        <begin position="183"/>
        <end position="267"/>
    </location>
</feature>
<dbReference type="Pfam" id="PF07687">
    <property type="entry name" value="M20_dimer"/>
    <property type="match status" value="1"/>
</dbReference>
<keyword evidence="1 4" id="KW-0378">Hydrolase</keyword>
<dbReference type="InterPro" id="IPR011650">
    <property type="entry name" value="Peptidase_M20_dimer"/>
</dbReference>
<evidence type="ECO:0000256" key="2">
    <source>
        <dbReference type="PIRSR" id="PIRSR005962-1"/>
    </source>
</evidence>
<dbReference type="GO" id="GO:0016787">
    <property type="term" value="F:hydrolase activity"/>
    <property type="evidence" value="ECO:0007669"/>
    <property type="project" value="UniProtKB-KW"/>
</dbReference>
<organism evidence="4 5">
    <name type="scientific">Odoribacter splanchnicus</name>
    <dbReference type="NCBI Taxonomy" id="28118"/>
    <lineage>
        <taxon>Bacteria</taxon>
        <taxon>Pseudomonadati</taxon>
        <taxon>Bacteroidota</taxon>
        <taxon>Bacteroidia</taxon>
        <taxon>Bacteroidales</taxon>
        <taxon>Odoribacteraceae</taxon>
        <taxon>Odoribacter</taxon>
    </lineage>
</organism>
<dbReference type="PANTHER" id="PTHR11014">
    <property type="entry name" value="PEPTIDASE M20 FAMILY MEMBER"/>
    <property type="match status" value="1"/>
</dbReference>
<comment type="caution">
    <text evidence="4">The sequence shown here is derived from an EMBL/GenBank/DDBJ whole genome shotgun (WGS) entry which is preliminary data.</text>
</comment>
<feature type="binding site" evidence="2">
    <location>
        <position position="93"/>
    </location>
    <ligand>
        <name>Mn(2+)</name>
        <dbReference type="ChEBI" id="CHEBI:29035"/>
        <label>2</label>
    </ligand>
</feature>
<reference evidence="4 5" key="1">
    <citation type="submission" date="2018-08" db="EMBL/GenBank/DDBJ databases">
        <title>A genome reference for cultivated species of the human gut microbiota.</title>
        <authorList>
            <person name="Zou Y."/>
            <person name="Xue W."/>
            <person name="Luo G."/>
        </authorList>
    </citation>
    <scope>NUCLEOTIDE SEQUENCE [LARGE SCALE GENOMIC DNA]</scope>
    <source>
        <strain evidence="4 5">AF16-14</strain>
    </source>
</reference>
<dbReference type="PANTHER" id="PTHR11014:SF63">
    <property type="entry name" value="METALLOPEPTIDASE, PUTATIVE (AFU_ORTHOLOGUE AFUA_6G09600)-RELATED"/>
    <property type="match status" value="1"/>
</dbReference>
<dbReference type="InterPro" id="IPR036264">
    <property type="entry name" value="Bact_exopeptidase_dim_dom"/>
</dbReference>
<feature type="binding site" evidence="2">
    <location>
        <position position="355"/>
    </location>
    <ligand>
        <name>Mn(2+)</name>
        <dbReference type="ChEBI" id="CHEBI:29035"/>
        <label>2</label>
    </ligand>
</feature>
<keyword evidence="2" id="KW-0479">Metal-binding</keyword>
<dbReference type="RefSeq" id="WP_022161044.1">
    <property type="nucleotide sequence ID" value="NZ_BAABYK010000001.1"/>
</dbReference>
<feature type="binding site" evidence="2">
    <location>
        <position position="155"/>
    </location>
    <ligand>
        <name>Mn(2+)</name>
        <dbReference type="ChEBI" id="CHEBI:29035"/>
        <label>2</label>
    </ligand>
</feature>